<dbReference type="Proteomes" id="UP001151516">
    <property type="component" value="Unassembled WGS sequence"/>
</dbReference>
<evidence type="ECO:0000259" key="1">
    <source>
        <dbReference type="PROSITE" id="PS51382"/>
    </source>
</evidence>
<accession>A0A9W8GDY6</accession>
<dbReference type="EMBL" id="JANBTX010000536">
    <property type="protein sequence ID" value="KAJ2681848.1"/>
    <property type="molecule type" value="Genomic_DNA"/>
</dbReference>
<gene>
    <name evidence="2" type="ORF">IWW39_006216</name>
</gene>
<organism evidence="2 3">
    <name type="scientific">Coemansia spiralis</name>
    <dbReference type="NCBI Taxonomy" id="417178"/>
    <lineage>
        <taxon>Eukaryota</taxon>
        <taxon>Fungi</taxon>
        <taxon>Fungi incertae sedis</taxon>
        <taxon>Zoopagomycota</taxon>
        <taxon>Kickxellomycotina</taxon>
        <taxon>Kickxellomycetes</taxon>
        <taxon>Kickxellales</taxon>
        <taxon>Kickxellaceae</taxon>
        <taxon>Coemansia</taxon>
    </lineage>
</organism>
<feature type="domain" description="SPX" evidence="1">
    <location>
        <begin position="1"/>
        <end position="52"/>
    </location>
</feature>
<evidence type="ECO:0000313" key="3">
    <source>
        <dbReference type="Proteomes" id="UP001151516"/>
    </source>
</evidence>
<sequence length="52" mass="5801">MKFEQQLALKTIPSWAIHYLNYKKLKVVLYADSEHASNRPVANGTAAEEPAG</sequence>
<protein>
    <recommendedName>
        <fullName evidence="1">SPX domain-containing protein</fullName>
    </recommendedName>
</protein>
<dbReference type="OrthoDB" id="5588846at2759"/>
<dbReference type="Pfam" id="PF03105">
    <property type="entry name" value="SPX"/>
    <property type="match status" value="1"/>
</dbReference>
<dbReference type="AlphaFoldDB" id="A0A9W8GDY6"/>
<name>A0A9W8GDY6_9FUNG</name>
<dbReference type="PROSITE" id="PS51382">
    <property type="entry name" value="SPX"/>
    <property type="match status" value="1"/>
</dbReference>
<comment type="caution">
    <text evidence="2">The sequence shown here is derived from an EMBL/GenBank/DDBJ whole genome shotgun (WGS) entry which is preliminary data.</text>
</comment>
<evidence type="ECO:0000313" key="2">
    <source>
        <dbReference type="EMBL" id="KAJ2681848.1"/>
    </source>
</evidence>
<dbReference type="InterPro" id="IPR004331">
    <property type="entry name" value="SPX_dom"/>
</dbReference>
<reference evidence="2" key="1">
    <citation type="submission" date="2022-07" db="EMBL/GenBank/DDBJ databases">
        <title>Phylogenomic reconstructions and comparative analyses of Kickxellomycotina fungi.</title>
        <authorList>
            <person name="Reynolds N.K."/>
            <person name="Stajich J.E."/>
            <person name="Barry K."/>
            <person name="Grigoriev I.V."/>
            <person name="Crous P."/>
            <person name="Smith M.E."/>
        </authorList>
    </citation>
    <scope>NUCLEOTIDE SEQUENCE</scope>
    <source>
        <strain evidence="2">CBS 109367</strain>
    </source>
</reference>
<proteinExistence type="predicted"/>
<feature type="non-terminal residue" evidence="2">
    <location>
        <position position="52"/>
    </location>
</feature>
<keyword evidence="3" id="KW-1185">Reference proteome</keyword>